<evidence type="ECO:0000256" key="1">
    <source>
        <dbReference type="ARBA" id="ARBA00022980"/>
    </source>
</evidence>
<comment type="caution">
    <text evidence="5">The sequence shown here is derived from an EMBL/GenBank/DDBJ whole genome shotgun (WGS) entry which is preliminary data.</text>
</comment>
<dbReference type="SUPFAM" id="SSF54565">
    <property type="entry name" value="Ribosomal protein S16"/>
    <property type="match status" value="1"/>
</dbReference>
<evidence type="ECO:0000256" key="4">
    <source>
        <dbReference type="SAM" id="MobiDB-lite"/>
    </source>
</evidence>
<dbReference type="GO" id="GO:0006412">
    <property type="term" value="P:translation"/>
    <property type="evidence" value="ECO:0007669"/>
    <property type="project" value="InterPro"/>
</dbReference>
<dbReference type="Gene3D" id="3.30.1320.10">
    <property type="match status" value="1"/>
</dbReference>
<dbReference type="AlphaFoldDB" id="A0A1F6DE44"/>
<dbReference type="GO" id="GO:0015935">
    <property type="term" value="C:small ribosomal subunit"/>
    <property type="evidence" value="ECO:0007669"/>
    <property type="project" value="TreeGrafter"/>
</dbReference>
<reference evidence="5 6" key="1">
    <citation type="journal article" date="2016" name="Nat. Commun.">
        <title>Thousands of microbial genomes shed light on interconnected biogeochemical processes in an aquifer system.</title>
        <authorList>
            <person name="Anantharaman K."/>
            <person name="Brown C.T."/>
            <person name="Hug L.A."/>
            <person name="Sharon I."/>
            <person name="Castelle C.J."/>
            <person name="Probst A.J."/>
            <person name="Thomas B.C."/>
            <person name="Singh A."/>
            <person name="Wilkins M.J."/>
            <person name="Karaoz U."/>
            <person name="Brodie E.L."/>
            <person name="Williams K.H."/>
            <person name="Hubbard S.S."/>
            <person name="Banfield J.F."/>
        </authorList>
    </citation>
    <scope>NUCLEOTIDE SEQUENCE [LARGE SCALE GENOMIC DNA]</scope>
</reference>
<keyword evidence="1 5" id="KW-0689">Ribosomal protein</keyword>
<dbReference type="InterPro" id="IPR023803">
    <property type="entry name" value="Ribosomal_bS16_dom_sf"/>
</dbReference>
<feature type="region of interest" description="Disordered" evidence="4">
    <location>
        <begin position="85"/>
        <end position="124"/>
    </location>
</feature>
<name>A0A1F6DE44_9BACT</name>
<dbReference type="GO" id="GO:0003735">
    <property type="term" value="F:structural constituent of ribosome"/>
    <property type="evidence" value="ECO:0007669"/>
    <property type="project" value="InterPro"/>
</dbReference>
<dbReference type="GO" id="GO:0005737">
    <property type="term" value="C:cytoplasm"/>
    <property type="evidence" value="ECO:0007669"/>
    <property type="project" value="UniProtKB-ARBA"/>
</dbReference>
<dbReference type="Pfam" id="PF00886">
    <property type="entry name" value="Ribosomal_S16"/>
    <property type="match status" value="1"/>
</dbReference>
<proteinExistence type="predicted"/>
<feature type="compositionally biased region" description="Basic and acidic residues" evidence="4">
    <location>
        <begin position="85"/>
        <end position="103"/>
    </location>
</feature>
<organism evidence="5 6">
    <name type="scientific">Candidatus Kaiserbacteria bacterium RIFCSPHIGHO2_02_FULL_49_16</name>
    <dbReference type="NCBI Taxonomy" id="1798490"/>
    <lineage>
        <taxon>Bacteria</taxon>
        <taxon>Candidatus Kaiseribacteriota</taxon>
    </lineage>
</organism>
<gene>
    <name evidence="5" type="ORF">A3C86_03950</name>
</gene>
<dbReference type="PANTHER" id="PTHR12919">
    <property type="entry name" value="30S RIBOSOMAL PROTEIN S16"/>
    <property type="match status" value="1"/>
</dbReference>
<keyword evidence="2" id="KW-0687">Ribonucleoprotein</keyword>
<dbReference type="InterPro" id="IPR000307">
    <property type="entry name" value="Ribosomal_bS16"/>
</dbReference>
<evidence type="ECO:0000313" key="6">
    <source>
        <dbReference type="Proteomes" id="UP000178042"/>
    </source>
</evidence>
<feature type="compositionally biased region" description="Basic and acidic residues" evidence="4">
    <location>
        <begin position="110"/>
        <end position="124"/>
    </location>
</feature>
<dbReference type="Proteomes" id="UP000178042">
    <property type="component" value="Unassembled WGS sequence"/>
</dbReference>
<protein>
    <recommendedName>
        <fullName evidence="3">30S ribosomal protein S16</fullName>
    </recommendedName>
</protein>
<sequence length="124" mass="13627">MIRMQRIGRKNMPAFRIIVAEHTRGPKTGNIVEKVGTYNPKTKEKQFNADRIKYWLSVGAKASATVHNMLVSAKIITGAKIVKHQEKPTEPVAEVKAEAKPPEAEAVPAPEEKVAEKAETEVAA</sequence>
<accession>A0A1F6DE44</accession>
<evidence type="ECO:0000313" key="5">
    <source>
        <dbReference type="EMBL" id="OGG59590.1"/>
    </source>
</evidence>
<evidence type="ECO:0000256" key="2">
    <source>
        <dbReference type="ARBA" id="ARBA00023274"/>
    </source>
</evidence>
<dbReference type="PANTHER" id="PTHR12919:SF20">
    <property type="entry name" value="SMALL RIBOSOMAL SUBUNIT PROTEIN BS16M"/>
    <property type="match status" value="1"/>
</dbReference>
<dbReference type="NCBIfam" id="TIGR00002">
    <property type="entry name" value="S16"/>
    <property type="match status" value="1"/>
</dbReference>
<dbReference type="EMBL" id="MFLD01000024">
    <property type="protein sequence ID" value="OGG59590.1"/>
    <property type="molecule type" value="Genomic_DNA"/>
</dbReference>
<evidence type="ECO:0000256" key="3">
    <source>
        <dbReference type="ARBA" id="ARBA00035310"/>
    </source>
</evidence>